<reference evidence="1 2" key="1">
    <citation type="submission" date="2021-05" db="EMBL/GenBank/DDBJ databases">
        <authorList>
            <person name="Kumar R."/>
            <person name="Kumar A."/>
            <person name="Mukhia S."/>
        </authorList>
    </citation>
    <scope>NUCLEOTIDE SEQUENCE [LARGE SCALE GENOMIC DNA]</scope>
    <source>
        <strain evidence="1 2">ERMR7:08</strain>
    </source>
</reference>
<organism evidence="1 2">
    <name type="scientific">Cryobacterium breve</name>
    <dbReference type="NCBI Taxonomy" id="1259258"/>
    <lineage>
        <taxon>Bacteria</taxon>
        <taxon>Bacillati</taxon>
        <taxon>Actinomycetota</taxon>
        <taxon>Actinomycetes</taxon>
        <taxon>Micrococcales</taxon>
        <taxon>Microbacteriaceae</taxon>
        <taxon>Cryobacterium</taxon>
    </lineage>
</organism>
<name>A0ABY7NC71_9MICO</name>
<gene>
    <name evidence="1" type="ORF">KIV56_00395</name>
</gene>
<dbReference type="Proteomes" id="UP001212421">
    <property type="component" value="Chromosome"/>
</dbReference>
<keyword evidence="2" id="KW-1185">Reference proteome</keyword>
<accession>A0ABY7NC71</accession>
<dbReference type="EMBL" id="CP075584">
    <property type="protein sequence ID" value="WBM80117.1"/>
    <property type="molecule type" value="Genomic_DNA"/>
</dbReference>
<proteinExistence type="predicted"/>
<dbReference type="RefSeq" id="WP_281534738.1">
    <property type="nucleotide sequence ID" value="NZ_CP075584.1"/>
</dbReference>
<protein>
    <submittedName>
        <fullName evidence="1">Uncharacterized protein</fullName>
    </submittedName>
</protein>
<evidence type="ECO:0000313" key="2">
    <source>
        <dbReference type="Proteomes" id="UP001212421"/>
    </source>
</evidence>
<evidence type="ECO:0000313" key="1">
    <source>
        <dbReference type="EMBL" id="WBM80117.1"/>
    </source>
</evidence>
<sequence length="385" mass="39802">MEPKRFQLDGPTLPELKARILAEHGADARIVSAERVTVGGIRGFFARRHYEVTVEVPERRRRAAHAQPVRMVPLERDEPGDGDRTGTGTALPGRAARLGILALLEDADGADDPGALGSPRASIQTPLLSTGSAGFAQLMDELTFAVSEPVPERTSEGLPGPVGEPGPSGLVTEAGAPWDAGRYRRPAALSARAGHPVPRHAGQVAVPRALTRPGDLIVLVGSPAETLRIAGMMAAMDGAAEVLVAGSVVSEGARRVDDRRSALAARAGGVARGRTCFLAFGIGETPGDREYLGGDLLMVGADQTWVVVDAGRKPSDTVSWVGLVAAVLAIDAVAVVGSTTTSSPETVDELGIPIGWVDGVPAVSATLGRPAARLPDAPDARARLA</sequence>